<evidence type="ECO:0000256" key="5">
    <source>
        <dbReference type="ARBA" id="ARBA00023098"/>
    </source>
</evidence>
<gene>
    <name evidence="7" type="ORF">BDW59DRAFT_178741</name>
</gene>
<dbReference type="Pfam" id="PF24708">
    <property type="entry name" value="Lip_C"/>
    <property type="match status" value="1"/>
</dbReference>
<keyword evidence="8" id="KW-1185">Reference proteome</keyword>
<dbReference type="Proteomes" id="UP001610335">
    <property type="component" value="Unassembled WGS sequence"/>
</dbReference>
<feature type="domain" description="Lipase-like C-terminal" evidence="6">
    <location>
        <begin position="151"/>
        <end position="317"/>
    </location>
</feature>
<protein>
    <recommendedName>
        <fullName evidence="6">Lipase-like C-terminal domain-containing protein</fullName>
    </recommendedName>
</protein>
<dbReference type="Gene3D" id="3.40.50.1820">
    <property type="entry name" value="alpha/beta hydrolase"/>
    <property type="match status" value="1"/>
</dbReference>
<evidence type="ECO:0000313" key="7">
    <source>
        <dbReference type="EMBL" id="KAL2834242.1"/>
    </source>
</evidence>
<dbReference type="SUPFAM" id="SSF53474">
    <property type="entry name" value="alpha/beta-Hydrolases"/>
    <property type="match status" value="1"/>
</dbReference>
<evidence type="ECO:0000259" key="6">
    <source>
        <dbReference type="Pfam" id="PF24708"/>
    </source>
</evidence>
<evidence type="ECO:0000256" key="1">
    <source>
        <dbReference type="ARBA" id="ARBA00004613"/>
    </source>
</evidence>
<keyword evidence="3" id="KW-0732">Signal</keyword>
<reference evidence="7 8" key="1">
    <citation type="submission" date="2024-07" db="EMBL/GenBank/DDBJ databases">
        <title>Section-level genome sequencing and comparative genomics of Aspergillus sections Usti and Cavernicolus.</title>
        <authorList>
            <consortium name="Lawrence Berkeley National Laboratory"/>
            <person name="Nybo J.L."/>
            <person name="Vesth T.C."/>
            <person name="Theobald S."/>
            <person name="Frisvad J.C."/>
            <person name="Larsen T.O."/>
            <person name="Kjaerboelling I."/>
            <person name="Rothschild-Mancinelli K."/>
            <person name="Lyhne E.K."/>
            <person name="Kogle M.E."/>
            <person name="Barry K."/>
            <person name="Clum A."/>
            <person name="Na H."/>
            <person name="Ledsgaard L."/>
            <person name="Lin J."/>
            <person name="Lipzen A."/>
            <person name="Kuo A."/>
            <person name="Riley R."/>
            <person name="Mondo S."/>
            <person name="LaButti K."/>
            <person name="Haridas S."/>
            <person name="Pangalinan J."/>
            <person name="Salamov A.A."/>
            <person name="Simmons B.A."/>
            <person name="Magnuson J.K."/>
            <person name="Chen J."/>
            <person name="Drula E."/>
            <person name="Henrissat B."/>
            <person name="Wiebenga A."/>
            <person name="Lubbers R.J."/>
            <person name="Gomes A.C."/>
            <person name="Makela M.R."/>
            <person name="Stajich J."/>
            <person name="Grigoriev I.V."/>
            <person name="Mortensen U.H."/>
            <person name="De vries R.P."/>
            <person name="Baker S.E."/>
            <person name="Andersen M.R."/>
        </authorList>
    </citation>
    <scope>NUCLEOTIDE SEQUENCE [LARGE SCALE GENOMIC DNA]</scope>
    <source>
        <strain evidence="7 8">CBS 600.67</strain>
    </source>
</reference>
<accession>A0ABR4J349</accession>
<dbReference type="InterPro" id="IPR029058">
    <property type="entry name" value="AB_hydrolase_fold"/>
</dbReference>
<keyword evidence="5" id="KW-0443">Lipid metabolism</keyword>
<name>A0ABR4J349_9EURO</name>
<evidence type="ECO:0000256" key="2">
    <source>
        <dbReference type="ARBA" id="ARBA00022525"/>
    </source>
</evidence>
<dbReference type="PANTHER" id="PTHR34043:SF3">
    <property type="entry name" value="ALPHA_BETA-HYDROLASES SUPERFAMILY PROTEIN"/>
    <property type="match status" value="1"/>
</dbReference>
<dbReference type="InterPro" id="IPR056304">
    <property type="entry name" value="Lip-like_C"/>
</dbReference>
<evidence type="ECO:0000313" key="8">
    <source>
        <dbReference type="Proteomes" id="UP001610335"/>
    </source>
</evidence>
<keyword evidence="4" id="KW-0378">Hydrolase</keyword>
<dbReference type="EMBL" id="JBFXLS010000002">
    <property type="protein sequence ID" value="KAL2834242.1"/>
    <property type="molecule type" value="Genomic_DNA"/>
</dbReference>
<evidence type="ECO:0000256" key="4">
    <source>
        <dbReference type="ARBA" id="ARBA00022801"/>
    </source>
</evidence>
<comment type="subcellular location">
    <subcellularLocation>
        <location evidence="1">Secreted</location>
    </subcellularLocation>
</comment>
<proteinExistence type="predicted"/>
<dbReference type="PANTHER" id="PTHR34043">
    <property type="entry name" value="ALPHA/BETA-HYDROLASES SUPERFAMILY PROTEIN"/>
    <property type="match status" value="1"/>
</dbReference>
<comment type="caution">
    <text evidence="7">The sequence shown here is derived from an EMBL/GenBank/DDBJ whole genome shotgun (WGS) entry which is preliminary data.</text>
</comment>
<keyword evidence="2" id="KW-0964">Secreted</keyword>
<organism evidence="7 8">
    <name type="scientific">Aspergillus cavernicola</name>
    <dbReference type="NCBI Taxonomy" id="176166"/>
    <lineage>
        <taxon>Eukaryota</taxon>
        <taxon>Fungi</taxon>
        <taxon>Dikarya</taxon>
        <taxon>Ascomycota</taxon>
        <taxon>Pezizomycotina</taxon>
        <taxon>Eurotiomycetes</taxon>
        <taxon>Eurotiomycetidae</taxon>
        <taxon>Eurotiales</taxon>
        <taxon>Aspergillaceae</taxon>
        <taxon>Aspergillus</taxon>
        <taxon>Aspergillus subgen. Nidulantes</taxon>
    </lineage>
</organism>
<sequence length="499" mass="54291">MGQSPSQPQISGVQKLNDLVTTLENTAGLVRNRDPIVLVPGFTGFGEPLFGSVNYWGGFEDLALELHVHTNVPIILPRIGPISSNWERACELYCQLREIQRAGPGAGFDTRQIFPATNIQVDYGQYINLPPGTSRLTKQAAVLGTLNPLWQWNGNHPVHMICHSQGGNTVRLLIELLSGRHGPQHPSYFAFGNQQNLVKSVVTLGTPYLGTTITSVIFDQILRNVQVGEVISRLVVSASLNPTRFIDLQLGHWGFTPHPGETFLDMHNRLQAAILAWWNSNHNAIQDNGIGGITRLNQQFNPQVSPQTYYFTMSFDATRPFPKAGLTANDLSRFPANPVLSLGGFLYPGPGNIVAHGTSFLATGIHGLFTSVPGNPSDADLARWFVHIFNEHAGALGYQFRIPSPGGRIPRNDMLPILAIFSLGMSGVNAPFGPSEENDGVVDTASMRGPEGNQIQDSTNFNTQTPAGNRGVYWDLGVTEAIDHADQVGVFTIAATVNF</sequence>
<evidence type="ECO:0000256" key="3">
    <source>
        <dbReference type="ARBA" id="ARBA00022729"/>
    </source>
</evidence>